<dbReference type="InterPro" id="IPR006638">
    <property type="entry name" value="Elp3/MiaA/NifB-like_rSAM"/>
</dbReference>
<evidence type="ECO:0000256" key="4">
    <source>
        <dbReference type="ARBA" id="ARBA00022485"/>
    </source>
</evidence>
<evidence type="ECO:0000256" key="1">
    <source>
        <dbReference type="ARBA" id="ARBA00004942"/>
    </source>
</evidence>
<comment type="cofactor">
    <cofactor evidence="13">
        <name>[2Fe-2S] cluster</name>
        <dbReference type="ChEBI" id="CHEBI:190135"/>
    </cofactor>
    <text evidence="13">Binds 1 [2Fe-2S] cluster. The cluster is coordinated with 3 cysteines and 1 arginine.</text>
</comment>
<dbReference type="GO" id="GO:0004076">
    <property type="term" value="F:biotin synthase activity"/>
    <property type="evidence" value="ECO:0007669"/>
    <property type="project" value="UniProtKB-EC"/>
</dbReference>
<dbReference type="PIRSF" id="PIRSF001619">
    <property type="entry name" value="Biotin_synth"/>
    <property type="match status" value="1"/>
</dbReference>
<dbReference type="PANTHER" id="PTHR22976:SF2">
    <property type="entry name" value="BIOTIN SYNTHASE, MITOCHONDRIAL"/>
    <property type="match status" value="1"/>
</dbReference>
<dbReference type="InterPro" id="IPR013785">
    <property type="entry name" value="Aldolase_TIM"/>
</dbReference>
<evidence type="ECO:0000256" key="11">
    <source>
        <dbReference type="ARBA" id="ARBA00023014"/>
    </source>
</evidence>
<evidence type="ECO:0000256" key="2">
    <source>
        <dbReference type="ARBA" id="ARBA00010765"/>
    </source>
</evidence>
<dbReference type="GO" id="GO:0009102">
    <property type="term" value="P:biotin biosynthetic process"/>
    <property type="evidence" value="ECO:0007669"/>
    <property type="project" value="UniProtKB-KW"/>
</dbReference>
<evidence type="ECO:0000256" key="6">
    <source>
        <dbReference type="ARBA" id="ARBA00022691"/>
    </source>
</evidence>
<proteinExistence type="inferred from homology"/>
<dbReference type="FunFam" id="3.20.20.70:FF:000011">
    <property type="entry name" value="Biotin synthase"/>
    <property type="match status" value="1"/>
</dbReference>
<accession>A0ABD0VQT8</accession>
<dbReference type="InterPro" id="IPR010722">
    <property type="entry name" value="BATS_dom"/>
</dbReference>
<dbReference type="InterPro" id="IPR007197">
    <property type="entry name" value="rSAM"/>
</dbReference>
<keyword evidence="8 13" id="KW-0479">Metal-binding</keyword>
<evidence type="ECO:0000256" key="12">
    <source>
        <dbReference type="ARBA" id="ARBA00034078"/>
    </source>
</evidence>
<comment type="cofactor">
    <cofactor evidence="13">
        <name>[4Fe-4S] cluster</name>
        <dbReference type="ChEBI" id="CHEBI:49883"/>
    </cofactor>
    <text evidence="13">Binds 1 [4Fe-4S] cluster. The cluster is coordinated with 3 cysteines and an exchangeable S-adenosyl-L-methionine.</text>
</comment>
<keyword evidence="9" id="KW-0093">Biotin biosynthesis</keyword>
<dbReference type="Pfam" id="PF06968">
    <property type="entry name" value="BATS"/>
    <property type="match status" value="1"/>
</dbReference>
<keyword evidence="11 13" id="KW-0411">Iron-sulfur</keyword>
<dbReference type="GO" id="GO:0051537">
    <property type="term" value="F:2 iron, 2 sulfur cluster binding"/>
    <property type="evidence" value="ECO:0007669"/>
    <property type="project" value="UniProtKB-KW"/>
</dbReference>
<feature type="binding site" evidence="13">
    <location>
        <position position="164"/>
    </location>
    <ligand>
        <name>[2Fe-2S] cluster</name>
        <dbReference type="ChEBI" id="CHEBI:190135"/>
    </ligand>
</feature>
<reference evidence="15 16" key="1">
    <citation type="journal article" date="2024" name="Plant Biotechnol. J.">
        <title>Dendrobium thyrsiflorum genome and its molecular insights into genes involved in important horticultural traits.</title>
        <authorList>
            <person name="Chen B."/>
            <person name="Wang J.Y."/>
            <person name="Zheng P.J."/>
            <person name="Li K.L."/>
            <person name="Liang Y.M."/>
            <person name="Chen X.F."/>
            <person name="Zhang C."/>
            <person name="Zhao X."/>
            <person name="He X."/>
            <person name="Zhang G.Q."/>
            <person name="Liu Z.J."/>
            <person name="Xu Q."/>
        </authorList>
    </citation>
    <scope>NUCLEOTIDE SEQUENCE [LARGE SCALE GENOMIC DNA]</scope>
    <source>
        <strain evidence="15">GZMU011</strain>
    </source>
</reference>
<dbReference type="SFLD" id="SFLDF00272">
    <property type="entry name" value="biotin_synthase"/>
    <property type="match status" value="1"/>
</dbReference>
<feature type="binding site" evidence="13">
    <location>
        <position position="87"/>
    </location>
    <ligand>
        <name>[4Fe-4S] cluster</name>
        <dbReference type="ChEBI" id="CHEBI:49883"/>
        <note>4Fe-4S-S-AdoMet</note>
    </ligand>
</feature>
<dbReference type="GO" id="GO:0046872">
    <property type="term" value="F:metal ion binding"/>
    <property type="evidence" value="ECO:0007669"/>
    <property type="project" value="UniProtKB-KW"/>
</dbReference>
<name>A0ABD0VQT8_DENTH</name>
<dbReference type="SFLD" id="SFLDS00029">
    <property type="entry name" value="Radical_SAM"/>
    <property type="match status" value="1"/>
</dbReference>
<feature type="domain" description="Radical SAM core" evidence="14">
    <location>
        <begin position="72"/>
        <end position="301"/>
    </location>
</feature>
<dbReference type="EC" id="2.8.1.6" evidence="3"/>
<evidence type="ECO:0000256" key="10">
    <source>
        <dbReference type="ARBA" id="ARBA00023004"/>
    </source>
</evidence>
<dbReference type="Proteomes" id="UP001552299">
    <property type="component" value="Unassembled WGS sequence"/>
</dbReference>
<dbReference type="SFLD" id="SFLDG01060">
    <property type="entry name" value="BATS_domain_containing"/>
    <property type="match status" value="1"/>
</dbReference>
<dbReference type="SMART" id="SM00876">
    <property type="entry name" value="BATS"/>
    <property type="match status" value="1"/>
</dbReference>
<keyword evidence="16" id="KW-1185">Reference proteome</keyword>
<feature type="binding site" evidence="13">
    <location>
        <position position="296"/>
    </location>
    <ligand>
        <name>[2Fe-2S] cluster</name>
        <dbReference type="ChEBI" id="CHEBI:190135"/>
    </ligand>
</feature>
<keyword evidence="4 13" id="KW-0004">4Fe-4S</keyword>
<feature type="binding site" evidence="13">
    <location>
        <position position="91"/>
    </location>
    <ligand>
        <name>[4Fe-4S] cluster</name>
        <dbReference type="ChEBI" id="CHEBI:49883"/>
        <note>4Fe-4S-S-AdoMet</note>
    </ligand>
</feature>
<gene>
    <name evidence="15" type="ORF">M5K25_001613</name>
</gene>
<keyword evidence="5" id="KW-0808">Transferase</keyword>
<dbReference type="Pfam" id="PF04055">
    <property type="entry name" value="Radical_SAM"/>
    <property type="match status" value="1"/>
</dbReference>
<evidence type="ECO:0000256" key="8">
    <source>
        <dbReference type="ARBA" id="ARBA00022723"/>
    </source>
</evidence>
<evidence type="ECO:0000256" key="5">
    <source>
        <dbReference type="ARBA" id="ARBA00022679"/>
    </source>
</evidence>
<comment type="similarity">
    <text evidence="2">Belongs to the radical SAM superfamily. Biotin synthase family.</text>
</comment>
<keyword evidence="10 13" id="KW-0408">Iron</keyword>
<dbReference type="Gene3D" id="3.20.20.70">
    <property type="entry name" value="Aldolase class I"/>
    <property type="match status" value="1"/>
</dbReference>
<dbReference type="InterPro" id="IPR002684">
    <property type="entry name" value="Biotin_synth/BioAB"/>
</dbReference>
<dbReference type="SUPFAM" id="SSF102114">
    <property type="entry name" value="Radical SAM enzymes"/>
    <property type="match status" value="1"/>
</dbReference>
<evidence type="ECO:0000313" key="15">
    <source>
        <dbReference type="EMBL" id="KAL0927445.1"/>
    </source>
</evidence>
<feature type="binding site" evidence="13">
    <location>
        <position position="131"/>
    </location>
    <ligand>
        <name>[2Fe-2S] cluster</name>
        <dbReference type="ChEBI" id="CHEBI:190135"/>
    </ligand>
</feature>
<dbReference type="CDD" id="cd01335">
    <property type="entry name" value="Radical_SAM"/>
    <property type="match status" value="1"/>
</dbReference>
<comment type="pathway">
    <text evidence="1">Cofactor biosynthesis; biotin biosynthesis; biotin from 7,8-diaminononanoate: step 2/2.</text>
</comment>
<comment type="cofactor">
    <cofactor evidence="12">
        <name>[2Fe-2S] cluster</name>
        <dbReference type="ChEBI" id="CHEBI:190135"/>
    </cofactor>
</comment>
<evidence type="ECO:0000256" key="13">
    <source>
        <dbReference type="PIRSR" id="PIRSR001619-1"/>
    </source>
</evidence>
<dbReference type="PROSITE" id="PS51918">
    <property type="entry name" value="RADICAL_SAM"/>
    <property type="match status" value="1"/>
</dbReference>
<feature type="binding site" evidence="13">
    <location>
        <position position="94"/>
    </location>
    <ligand>
        <name>[4Fe-4S] cluster</name>
        <dbReference type="ChEBI" id="CHEBI:49883"/>
        <note>4Fe-4S-S-AdoMet</note>
    </ligand>
</feature>
<dbReference type="SMART" id="SM00729">
    <property type="entry name" value="Elp3"/>
    <property type="match status" value="1"/>
</dbReference>
<keyword evidence="6 13" id="KW-0949">S-adenosyl-L-methionine</keyword>
<dbReference type="InterPro" id="IPR024177">
    <property type="entry name" value="Biotin_synthase"/>
</dbReference>
<dbReference type="HAMAP" id="MF_01694">
    <property type="entry name" value="BioB"/>
    <property type="match status" value="1"/>
</dbReference>
<comment type="caution">
    <text evidence="15">The sequence shown here is derived from an EMBL/GenBank/DDBJ whole genome shotgun (WGS) entry which is preliminary data.</text>
</comment>
<protein>
    <recommendedName>
        <fullName evidence="3">biotin synthase</fullName>
        <ecNumber evidence="3">2.8.1.6</ecNumber>
    </recommendedName>
</protein>
<dbReference type="InterPro" id="IPR058240">
    <property type="entry name" value="rSAM_sf"/>
</dbReference>
<evidence type="ECO:0000259" key="14">
    <source>
        <dbReference type="PROSITE" id="PS51918"/>
    </source>
</evidence>
<sequence length="373" mass="41191">MLMIRSLRTQLGPWASRASFSTSAAAVEAERTIRDGYRNDWSREEIKSIYDSPILDLVFHGAQVHRHVHKFGEVQQCTLLSIKTGGCSEDCSYCPQSSRYDTGLKAQRLMNKGAVVAAAKKAKEAGSTRFCMGAAWRDTVGRKTNFSQILDYVKEIRAMGMEVCCTLGMLEKQQALELKKAGLTAYNHNLDTSREHYPNIITTRTYDERLETLQYVREAGISVCSGGIIGLGEAEEDRVGLLHTLATLPNHPESVPINALVAVKGTPLQDQKPVEIWEMIRMIATARIVMPKAMVRLSAGRVKFSIPEQALCFLAGANSIFTGDKLLTTPNNDFDADQLMFKILGLTPKTPSFSEEIPVPESERCEEAVSVAG</sequence>
<dbReference type="AlphaFoldDB" id="A0ABD0VQT8"/>
<dbReference type="SFLD" id="SFLDG01278">
    <property type="entry name" value="biotin_synthase_like"/>
    <property type="match status" value="1"/>
</dbReference>
<evidence type="ECO:0000256" key="7">
    <source>
        <dbReference type="ARBA" id="ARBA00022714"/>
    </source>
</evidence>
<dbReference type="PANTHER" id="PTHR22976">
    <property type="entry name" value="BIOTIN SYNTHASE"/>
    <property type="match status" value="1"/>
</dbReference>
<keyword evidence="7 13" id="KW-0001">2Fe-2S</keyword>
<dbReference type="NCBIfam" id="TIGR00433">
    <property type="entry name" value="bioB"/>
    <property type="match status" value="1"/>
</dbReference>
<organism evidence="15 16">
    <name type="scientific">Dendrobium thyrsiflorum</name>
    <name type="common">Pinecone-like raceme dendrobium</name>
    <name type="synonym">Orchid</name>
    <dbReference type="NCBI Taxonomy" id="117978"/>
    <lineage>
        <taxon>Eukaryota</taxon>
        <taxon>Viridiplantae</taxon>
        <taxon>Streptophyta</taxon>
        <taxon>Embryophyta</taxon>
        <taxon>Tracheophyta</taxon>
        <taxon>Spermatophyta</taxon>
        <taxon>Magnoliopsida</taxon>
        <taxon>Liliopsida</taxon>
        <taxon>Asparagales</taxon>
        <taxon>Orchidaceae</taxon>
        <taxon>Epidendroideae</taxon>
        <taxon>Malaxideae</taxon>
        <taxon>Dendrobiinae</taxon>
        <taxon>Dendrobium</taxon>
    </lineage>
</organism>
<evidence type="ECO:0000256" key="9">
    <source>
        <dbReference type="ARBA" id="ARBA00022756"/>
    </source>
</evidence>
<dbReference type="GO" id="GO:0051539">
    <property type="term" value="F:4 iron, 4 sulfur cluster binding"/>
    <property type="evidence" value="ECO:0007669"/>
    <property type="project" value="UniProtKB-KW"/>
</dbReference>
<evidence type="ECO:0000313" key="16">
    <source>
        <dbReference type="Proteomes" id="UP001552299"/>
    </source>
</evidence>
<evidence type="ECO:0000256" key="3">
    <source>
        <dbReference type="ARBA" id="ARBA00012236"/>
    </source>
</evidence>
<feature type="binding site" evidence="13">
    <location>
        <position position="224"/>
    </location>
    <ligand>
        <name>[2Fe-2S] cluster</name>
        <dbReference type="ChEBI" id="CHEBI:190135"/>
    </ligand>
</feature>
<dbReference type="EMBL" id="JANQDX010000002">
    <property type="protein sequence ID" value="KAL0927445.1"/>
    <property type="molecule type" value="Genomic_DNA"/>
</dbReference>